<proteinExistence type="predicted"/>
<evidence type="ECO:0000313" key="2">
    <source>
        <dbReference type="EMBL" id="OAQ76476.1"/>
    </source>
</evidence>
<dbReference type="EMBL" id="LSBH01000007">
    <property type="protein sequence ID" value="OAQ76476.1"/>
    <property type="molecule type" value="Genomic_DNA"/>
</dbReference>
<protein>
    <submittedName>
        <fullName evidence="2">Uncharacterized protein</fullName>
    </submittedName>
</protein>
<evidence type="ECO:0000313" key="3">
    <source>
        <dbReference type="Proteomes" id="UP000078240"/>
    </source>
</evidence>
<sequence length="147" mass="16268">MPGHYVRVWARVGGLLNTSSSQAAKQQRRRSRGGWPGARPELGRRRGGMWNCGGGFLQKTGTPDRSARCDRSSFRELAGREPPWTGTAATFQVLSPVPQFIRSAPRKHARLQCSTAQRQVFHVLHLAGAWHGHGGWDADRPGKYLGE</sequence>
<organism evidence="2 3">
    <name type="scientific">Purpureocillium lilacinum</name>
    <name type="common">Paecilomyces lilacinus</name>
    <dbReference type="NCBI Taxonomy" id="33203"/>
    <lineage>
        <taxon>Eukaryota</taxon>
        <taxon>Fungi</taxon>
        <taxon>Dikarya</taxon>
        <taxon>Ascomycota</taxon>
        <taxon>Pezizomycotina</taxon>
        <taxon>Sordariomycetes</taxon>
        <taxon>Hypocreomycetidae</taxon>
        <taxon>Hypocreales</taxon>
        <taxon>Ophiocordycipitaceae</taxon>
        <taxon>Purpureocillium</taxon>
    </lineage>
</organism>
<gene>
    <name evidence="2" type="ORF">VFPBJ_08836</name>
</gene>
<reference evidence="2 3" key="1">
    <citation type="submission" date="2016-01" db="EMBL/GenBank/DDBJ databases">
        <title>Biosynthesis of antibiotic leucinostatins and their inhibition on Phytophthora in bio-control Purpureocillium lilacinum.</title>
        <authorList>
            <person name="Wang G."/>
            <person name="Liu Z."/>
            <person name="Lin R."/>
            <person name="Li E."/>
            <person name="Mao Z."/>
            <person name="Ling J."/>
            <person name="Yin W."/>
            <person name="Xie B."/>
        </authorList>
    </citation>
    <scope>NUCLEOTIDE SEQUENCE [LARGE SCALE GENOMIC DNA]</scope>
    <source>
        <strain evidence="2">PLBJ-1</strain>
    </source>
</reference>
<name>A0A179GF74_PURLI</name>
<dbReference type="Proteomes" id="UP000078240">
    <property type="component" value="Unassembled WGS sequence"/>
</dbReference>
<comment type="caution">
    <text evidence="2">The sequence shown here is derived from an EMBL/GenBank/DDBJ whole genome shotgun (WGS) entry which is preliminary data.</text>
</comment>
<accession>A0A179GF74</accession>
<dbReference type="AlphaFoldDB" id="A0A179GF74"/>
<feature type="region of interest" description="Disordered" evidence="1">
    <location>
        <begin position="19"/>
        <end position="46"/>
    </location>
</feature>
<evidence type="ECO:0000256" key="1">
    <source>
        <dbReference type="SAM" id="MobiDB-lite"/>
    </source>
</evidence>